<dbReference type="InterPro" id="IPR009078">
    <property type="entry name" value="Ferritin-like_SF"/>
</dbReference>
<dbReference type="InterPro" id="IPR012347">
    <property type="entry name" value="Ferritin-like"/>
</dbReference>
<dbReference type="Gene3D" id="1.20.1260.10">
    <property type="match status" value="1"/>
</dbReference>
<feature type="domain" description="DUF305" evidence="3">
    <location>
        <begin position="61"/>
        <end position="118"/>
    </location>
</feature>
<keyword evidence="6" id="KW-1185">Reference proteome</keyword>
<dbReference type="SUPFAM" id="SSF47240">
    <property type="entry name" value="Ferritin-like"/>
    <property type="match status" value="1"/>
</dbReference>
<dbReference type="PANTHER" id="PTHR36933">
    <property type="entry name" value="SLL0788 PROTEIN"/>
    <property type="match status" value="1"/>
</dbReference>
<dbReference type="RefSeq" id="WP_082985109.1">
    <property type="nucleotide sequence ID" value="NZ_LT907988.1"/>
</dbReference>
<dbReference type="AlphaFoldDB" id="A0A1C3JWW4"/>
<reference evidence="5 6" key="2">
    <citation type="submission" date="2017-08" db="EMBL/GenBank/DDBJ databases">
        <authorList>
            <person name="de Groot N.N."/>
        </authorList>
    </citation>
    <scope>NUCLEOTIDE SEQUENCE [LARGE SCALE GENOMIC DNA]</scope>
    <source>
        <strain evidence="5">Orrdi1</strain>
    </source>
</reference>
<accession>A0A1C3JWW4</accession>
<dbReference type="Proteomes" id="UP000078558">
    <property type="component" value="Chromosome I"/>
</dbReference>
<dbReference type="OrthoDB" id="8603558at2"/>
<evidence type="ECO:0000256" key="1">
    <source>
        <dbReference type="SAM" id="MobiDB-lite"/>
    </source>
</evidence>
<keyword evidence="2" id="KW-0732">Signal</keyword>
<evidence type="ECO:0000313" key="5">
    <source>
        <dbReference type="EMBL" id="SOE51526.1"/>
    </source>
</evidence>
<proteinExistence type="predicted"/>
<dbReference type="Pfam" id="PF03713">
    <property type="entry name" value="DUF305"/>
    <property type="match status" value="1"/>
</dbReference>
<dbReference type="STRING" id="1851544.ODI_00160"/>
<dbReference type="EMBL" id="FLRC01000001">
    <property type="protein sequence ID" value="SBT23624.1"/>
    <property type="molecule type" value="Genomic_DNA"/>
</dbReference>
<name>A0A1C3JWW4_9BURK</name>
<evidence type="ECO:0000313" key="6">
    <source>
        <dbReference type="Proteomes" id="UP000078558"/>
    </source>
</evidence>
<feature type="region of interest" description="Disordered" evidence="1">
    <location>
        <begin position="25"/>
        <end position="49"/>
    </location>
</feature>
<dbReference type="KEGG" id="odi:ODI_R3505"/>
<organism evidence="4 6">
    <name type="scientific">Orrella dioscoreae</name>
    <dbReference type="NCBI Taxonomy" id="1851544"/>
    <lineage>
        <taxon>Bacteria</taxon>
        <taxon>Pseudomonadati</taxon>
        <taxon>Pseudomonadota</taxon>
        <taxon>Betaproteobacteria</taxon>
        <taxon>Burkholderiales</taxon>
        <taxon>Alcaligenaceae</taxon>
        <taxon>Orrella</taxon>
    </lineage>
</organism>
<protein>
    <submittedName>
        <fullName evidence="4">Putative exported protein</fullName>
    </submittedName>
</protein>
<dbReference type="InterPro" id="IPR005183">
    <property type="entry name" value="DUF305_CopM-like"/>
</dbReference>
<reference evidence="4 6" key="1">
    <citation type="submission" date="2016-06" db="EMBL/GenBank/DDBJ databases">
        <authorList>
            <person name="Kjaerup R.B."/>
            <person name="Dalgaard T.S."/>
            <person name="Juul-Madsen H.R."/>
        </authorList>
    </citation>
    <scope>NUCLEOTIDE SEQUENCE [LARGE SCALE GENOMIC DNA]</scope>
    <source>
        <strain evidence="4">Orrdi1</strain>
    </source>
</reference>
<evidence type="ECO:0000256" key="2">
    <source>
        <dbReference type="SAM" id="SignalP"/>
    </source>
</evidence>
<dbReference type="PANTHER" id="PTHR36933:SF1">
    <property type="entry name" value="SLL0788 PROTEIN"/>
    <property type="match status" value="1"/>
</dbReference>
<evidence type="ECO:0000259" key="3">
    <source>
        <dbReference type="Pfam" id="PF03713"/>
    </source>
</evidence>
<gene>
    <name evidence="4" type="ORF">ODI_00160</name>
    <name evidence="5" type="ORF">ODI_R3505</name>
</gene>
<evidence type="ECO:0000313" key="4">
    <source>
        <dbReference type="EMBL" id="SBT23624.1"/>
    </source>
</evidence>
<dbReference type="EMBL" id="LT907988">
    <property type="protein sequence ID" value="SOE51526.1"/>
    <property type="molecule type" value="Genomic_DNA"/>
</dbReference>
<feature type="chain" id="PRO_5015062394" evidence="2">
    <location>
        <begin position="22"/>
        <end position="124"/>
    </location>
</feature>
<feature type="signal peptide" evidence="2">
    <location>
        <begin position="1"/>
        <end position="21"/>
    </location>
</feature>
<sequence>MIAIRSMLACGLVAVAGLAQAAPADGGHAGHGAGGQAAASPSTQAYQAGAARMHQGMDIPYTGDADVDFARGMIPHHEGAIDMAKVQLAHGKDPELRKLAQEVIDAQEKEIAFLKAWLAKHAPR</sequence>